<accession>A0AC61Y4B1</accession>
<protein>
    <submittedName>
        <fullName evidence="1">Bifunctional (P)ppGpp synthase/hydrolase RelA</fullName>
    </submittedName>
</protein>
<dbReference type="Proteomes" id="UP000356253">
    <property type="component" value="Unassembled WGS sequence"/>
</dbReference>
<name>A0AC61Y4B1_9FLAO</name>
<comment type="caution">
    <text evidence="1">The sequence shown here is derived from an EMBL/GenBank/DDBJ whole genome shotgun (WGS) entry which is preliminary data.</text>
</comment>
<gene>
    <name evidence="1" type="primary">relA_1</name>
    <name evidence="1" type="ORF">FVB9532_00588</name>
</gene>
<organism evidence="1 2">
    <name type="scientific">Mesonia oceanica</name>
    <dbReference type="NCBI Taxonomy" id="2687242"/>
    <lineage>
        <taxon>Bacteria</taxon>
        <taxon>Pseudomonadati</taxon>
        <taxon>Bacteroidota</taxon>
        <taxon>Flavobacteriia</taxon>
        <taxon>Flavobacteriales</taxon>
        <taxon>Flavobacteriaceae</taxon>
        <taxon>Mesonia</taxon>
    </lineage>
</organism>
<dbReference type="EMBL" id="CABVMM010000002">
    <property type="protein sequence ID" value="VVU99336.1"/>
    <property type="molecule type" value="Genomic_DNA"/>
</dbReference>
<reference evidence="1" key="1">
    <citation type="submission" date="2019-09" db="EMBL/GenBank/DDBJ databases">
        <authorList>
            <person name="Rodrigo-Torres L."/>
            <person name="Arahal R. D."/>
            <person name="Lucena T."/>
        </authorList>
    </citation>
    <scope>NUCLEOTIDE SEQUENCE</scope>
    <source>
        <strain evidence="1">ISS653</strain>
    </source>
</reference>
<evidence type="ECO:0000313" key="2">
    <source>
        <dbReference type="Proteomes" id="UP000356253"/>
    </source>
</evidence>
<keyword evidence="2" id="KW-1185">Reference proteome</keyword>
<evidence type="ECO:0000313" key="1">
    <source>
        <dbReference type="EMBL" id="VVU99336.1"/>
    </source>
</evidence>
<sequence length="182" mass="20586">MIQEFYQKAIKFAGEKHSAQTVPGTNANYLLHISNVAMEVFVAYSTDPNFDIGFAIQVAVLHDTLEDTSADFKELKTEFGEPIAEAVQALTKDDTLLSKTERMTDSLTRINALQKEVGLVKIADRITNLQSPPKHWSKDKITQYCKEAQQIALTLQNKNEYLHKRLITKIAAYQKANKLLEE</sequence>
<proteinExistence type="predicted"/>